<accession>A0ABP0ETH6</accession>
<sequence>MPLWNFEYTKHSDDFESMKCWEFLLNRLDIVFHRRMIFNFFMISASIFILSIIAFLSSTVSSIHKEITYPFSICIGIILCFIWRILGLYYSEMIYVRSSSVYELERNLAIQVHSYEAEEMGKRKRTALMAISFVESVIPLIMLVLYLLLLSAHFFNTNLTNALRSIVDLF</sequence>
<dbReference type="EMBL" id="CAWVOK010000026">
    <property type="protein sequence ID" value="CAK8163327.1"/>
    <property type="molecule type" value="Genomic_DNA"/>
</dbReference>
<comment type="caution">
    <text evidence="2">The sequence shown here is derived from an EMBL/GenBank/DDBJ whole genome shotgun (WGS) entry which is preliminary data.</text>
</comment>
<keyword evidence="1" id="KW-0812">Transmembrane</keyword>
<organism evidence="2 3">
    <name type="scientific">Candidatus Xenohaliotis californiensis</name>
    <dbReference type="NCBI Taxonomy" id="84677"/>
    <lineage>
        <taxon>Bacteria</taxon>
        <taxon>Pseudomonadati</taxon>
        <taxon>Pseudomonadota</taxon>
        <taxon>Alphaproteobacteria</taxon>
        <taxon>Rickettsiales</taxon>
        <taxon>Anaplasmataceae</taxon>
        <taxon>Candidatus Xenohaliotis</taxon>
    </lineage>
</organism>
<keyword evidence="3" id="KW-1185">Reference proteome</keyword>
<name>A0ABP0ETH6_9RICK</name>
<feature type="transmembrane region" description="Helical" evidence="1">
    <location>
        <begin position="69"/>
        <end position="90"/>
    </location>
</feature>
<dbReference type="Pfam" id="PF24838">
    <property type="entry name" value="8xMP"/>
    <property type="match status" value="1"/>
</dbReference>
<reference evidence="2 3" key="1">
    <citation type="submission" date="2024-01" db="EMBL/GenBank/DDBJ databases">
        <authorList>
            <person name="Kunselman E."/>
        </authorList>
    </citation>
    <scope>NUCLEOTIDE SEQUENCE [LARGE SCALE GENOMIC DNA]</scope>
    <source>
        <strain evidence="2">2 abalone samples</strain>
    </source>
</reference>
<feature type="transmembrane region" description="Helical" evidence="1">
    <location>
        <begin position="37"/>
        <end position="57"/>
    </location>
</feature>
<evidence type="ECO:0000313" key="2">
    <source>
        <dbReference type="EMBL" id="CAK8163327.1"/>
    </source>
</evidence>
<evidence type="ECO:0000313" key="3">
    <source>
        <dbReference type="Proteomes" id="UP001314181"/>
    </source>
</evidence>
<proteinExistence type="predicted"/>
<keyword evidence="1" id="KW-1133">Transmembrane helix</keyword>
<keyword evidence="1" id="KW-0472">Membrane</keyword>
<protein>
    <submittedName>
        <fullName evidence="2">Uncharacterized protein</fullName>
    </submittedName>
</protein>
<feature type="transmembrane region" description="Helical" evidence="1">
    <location>
        <begin position="127"/>
        <end position="149"/>
    </location>
</feature>
<dbReference type="RefSeq" id="WP_338364438.1">
    <property type="nucleotide sequence ID" value="NZ_CAWVOK010000026.1"/>
</dbReference>
<dbReference type="Proteomes" id="UP001314181">
    <property type="component" value="Unassembled WGS sequence"/>
</dbReference>
<gene>
    <name evidence="2" type="ORF">CAXC1_330087</name>
</gene>
<dbReference type="InterPro" id="IPR056918">
    <property type="entry name" value="8xMP"/>
</dbReference>
<evidence type="ECO:0000256" key="1">
    <source>
        <dbReference type="SAM" id="Phobius"/>
    </source>
</evidence>